<evidence type="ECO:0000313" key="1">
    <source>
        <dbReference type="EMBL" id="MBH1651949.1"/>
    </source>
</evidence>
<dbReference type="Proteomes" id="UP000625930">
    <property type="component" value="Unassembled WGS sequence"/>
</dbReference>
<name>A0AA90AVA2_STEMA</name>
<protein>
    <submittedName>
        <fullName evidence="1">Uncharacterized protein</fullName>
    </submittedName>
</protein>
<accession>A0AA90AVA2</accession>
<organism evidence="1 2">
    <name type="scientific">Stenotrophomonas maltophilia</name>
    <name type="common">Pseudomonas maltophilia</name>
    <name type="synonym">Xanthomonas maltophilia</name>
    <dbReference type="NCBI Taxonomy" id="40324"/>
    <lineage>
        <taxon>Bacteria</taxon>
        <taxon>Pseudomonadati</taxon>
        <taxon>Pseudomonadota</taxon>
        <taxon>Gammaproteobacteria</taxon>
        <taxon>Lysobacterales</taxon>
        <taxon>Lysobacteraceae</taxon>
        <taxon>Stenotrophomonas</taxon>
        <taxon>Stenotrophomonas maltophilia group</taxon>
    </lineage>
</organism>
<sequence length="134" mass="14868">MNHTMLITNDTITVKEAHEAAHAAASTLFDQLSGYTFSTGAAGYLYPAFQPSVEDALLAFLLNRNSAELGCEDDELLADQTVSVNVERQEDGQLLYEVVFDMEGSDYGTNCKVKDLATLDEWFDEEWIDVECAE</sequence>
<proteinExistence type="predicted"/>
<comment type="caution">
    <text evidence="1">The sequence shown here is derived from an EMBL/GenBank/DDBJ whole genome shotgun (WGS) entry which is preliminary data.</text>
</comment>
<dbReference type="RefSeq" id="WP_197629207.1">
    <property type="nucleotide sequence ID" value="NZ_JAXAYA010000005.1"/>
</dbReference>
<evidence type="ECO:0000313" key="2">
    <source>
        <dbReference type="Proteomes" id="UP000625930"/>
    </source>
</evidence>
<dbReference type="AlphaFoldDB" id="A0AA90AVA2"/>
<reference evidence="1" key="1">
    <citation type="submission" date="2020-11" db="EMBL/GenBank/DDBJ databases">
        <title>Enhanced detection system for hospital associated transmission using whole genome sequencing surveillance.</title>
        <authorList>
            <person name="Harrison L.H."/>
            <person name="Van Tyne D."/>
            <person name="Marsh J.W."/>
            <person name="Griffith M.P."/>
            <person name="Snyder D.J."/>
            <person name="Cooper V.S."/>
            <person name="Mustapha M."/>
        </authorList>
    </citation>
    <scope>NUCLEOTIDE SEQUENCE</scope>
    <source>
        <strain evidence="1">STEN00091</strain>
    </source>
</reference>
<gene>
    <name evidence="1" type="ORF">I5U67_07175</name>
</gene>
<dbReference type="EMBL" id="JADUNP010000010">
    <property type="protein sequence ID" value="MBH1651949.1"/>
    <property type="molecule type" value="Genomic_DNA"/>
</dbReference>